<accession>A0A9Q8UQQ4</accession>
<reference evidence="2" key="2">
    <citation type="journal article" date="2022" name="Microb. Genom.">
        <title>A chromosome-scale genome assembly of the tomato pathogen Cladosporium fulvum reveals a compartmentalized genome architecture and the presence of a dispensable chromosome.</title>
        <authorList>
            <person name="Zaccaron A.Z."/>
            <person name="Chen L.H."/>
            <person name="Samaras A."/>
            <person name="Stergiopoulos I."/>
        </authorList>
    </citation>
    <scope>NUCLEOTIDE SEQUENCE</scope>
    <source>
        <strain evidence="2">Race5_Kim</strain>
    </source>
</reference>
<dbReference type="OrthoDB" id="5243686at2759"/>
<evidence type="ECO:0000313" key="2">
    <source>
        <dbReference type="EMBL" id="UJO18910.1"/>
    </source>
</evidence>
<dbReference type="EMBL" id="CP090168">
    <property type="protein sequence ID" value="UJO18910.1"/>
    <property type="molecule type" value="Genomic_DNA"/>
</dbReference>
<dbReference type="GeneID" id="71986707"/>
<dbReference type="RefSeq" id="XP_047763276.1">
    <property type="nucleotide sequence ID" value="XM_047905977.1"/>
</dbReference>
<keyword evidence="3" id="KW-1185">Reference proteome</keyword>
<protein>
    <submittedName>
        <fullName evidence="2">Uncharacterized protein</fullName>
    </submittedName>
</protein>
<name>A0A9Q8UQQ4_PASFU</name>
<gene>
    <name evidence="2" type="ORF">CLAFUR5_06829</name>
</gene>
<feature type="region of interest" description="Disordered" evidence="1">
    <location>
        <begin position="97"/>
        <end position="131"/>
    </location>
</feature>
<dbReference type="KEGG" id="ffu:CLAFUR5_06829"/>
<evidence type="ECO:0000256" key="1">
    <source>
        <dbReference type="SAM" id="MobiDB-lite"/>
    </source>
</evidence>
<feature type="compositionally biased region" description="Acidic residues" evidence="1">
    <location>
        <begin position="110"/>
        <end position="131"/>
    </location>
</feature>
<organism evidence="2 3">
    <name type="scientific">Passalora fulva</name>
    <name type="common">Tomato leaf mold</name>
    <name type="synonym">Cladosporium fulvum</name>
    <dbReference type="NCBI Taxonomy" id="5499"/>
    <lineage>
        <taxon>Eukaryota</taxon>
        <taxon>Fungi</taxon>
        <taxon>Dikarya</taxon>
        <taxon>Ascomycota</taxon>
        <taxon>Pezizomycotina</taxon>
        <taxon>Dothideomycetes</taxon>
        <taxon>Dothideomycetidae</taxon>
        <taxon>Mycosphaerellales</taxon>
        <taxon>Mycosphaerellaceae</taxon>
        <taxon>Fulvia</taxon>
    </lineage>
</organism>
<dbReference type="AlphaFoldDB" id="A0A9Q8UQQ4"/>
<dbReference type="Proteomes" id="UP000756132">
    <property type="component" value="Chromosome 6"/>
</dbReference>
<evidence type="ECO:0000313" key="3">
    <source>
        <dbReference type="Proteomes" id="UP000756132"/>
    </source>
</evidence>
<proteinExistence type="predicted"/>
<sequence>MDTTQRGPSYYFTVEALTAVPGVAERIDSRNLWLPPRRQGSNRKIPATQVFYHDGARISTLAPRGLLDRLDVHETISVYHARDVLWTVDYYASLQDVGDGSPGPSGETQDCSDDSYEEADDDDDDDDQRPYDDWEELTFDRAGQPGHVMSIAGRRLLETRLITQRAGQDWVQHFIPDRYQSRTAASTQTEGGLAGDLTLLIGLVAMPMGPAQWATYVPPTMAAQGIAAGQWQVSPAQVDNMPRGSNWIDRRGIVVTVYMDLDGTSSQGLHDYGSGALGPILA</sequence>
<reference evidence="2" key="1">
    <citation type="submission" date="2021-12" db="EMBL/GenBank/DDBJ databases">
        <authorList>
            <person name="Zaccaron A."/>
            <person name="Stergiopoulos I."/>
        </authorList>
    </citation>
    <scope>NUCLEOTIDE SEQUENCE</scope>
    <source>
        <strain evidence="2">Race5_Kim</strain>
    </source>
</reference>